<dbReference type="PANTHER" id="PTHR30055">
    <property type="entry name" value="HTH-TYPE TRANSCRIPTIONAL REGULATOR RUTR"/>
    <property type="match status" value="1"/>
</dbReference>
<dbReference type="InterPro" id="IPR050109">
    <property type="entry name" value="HTH-type_TetR-like_transc_reg"/>
</dbReference>
<dbReference type="GO" id="GO:0000976">
    <property type="term" value="F:transcription cis-regulatory region binding"/>
    <property type="evidence" value="ECO:0007669"/>
    <property type="project" value="TreeGrafter"/>
</dbReference>
<dbReference type="AlphaFoldDB" id="A0A2A4EQF5"/>
<evidence type="ECO:0000256" key="2">
    <source>
        <dbReference type="ARBA" id="ARBA00023125"/>
    </source>
</evidence>
<evidence type="ECO:0000256" key="1">
    <source>
        <dbReference type="ARBA" id="ARBA00023015"/>
    </source>
</evidence>
<evidence type="ECO:0000313" key="6">
    <source>
        <dbReference type="EMBL" id="PCE22640.1"/>
    </source>
</evidence>
<dbReference type="PROSITE" id="PS50977">
    <property type="entry name" value="HTH_TETR_2"/>
    <property type="match status" value="1"/>
</dbReference>
<evidence type="ECO:0000259" key="5">
    <source>
        <dbReference type="PROSITE" id="PS50977"/>
    </source>
</evidence>
<proteinExistence type="predicted"/>
<keyword evidence="2 4" id="KW-0238">DNA-binding</keyword>
<dbReference type="InterPro" id="IPR036271">
    <property type="entry name" value="Tet_transcr_reg_TetR-rel_C_sf"/>
</dbReference>
<comment type="caution">
    <text evidence="6">The sequence shown here is derived from an EMBL/GenBank/DDBJ whole genome shotgun (WGS) entry which is preliminary data.</text>
</comment>
<dbReference type="Proteomes" id="UP000218022">
    <property type="component" value="Unassembled WGS sequence"/>
</dbReference>
<dbReference type="EMBL" id="MTZV01000006">
    <property type="protein sequence ID" value="PCE22640.1"/>
    <property type="molecule type" value="Genomic_DNA"/>
</dbReference>
<dbReference type="InterPro" id="IPR025996">
    <property type="entry name" value="MT1864/Rv1816-like_C"/>
</dbReference>
<dbReference type="SUPFAM" id="SSF48498">
    <property type="entry name" value="Tetracyclin repressor-like, C-terminal domain"/>
    <property type="match status" value="1"/>
</dbReference>
<name>A0A2A4EQF5_9BURK</name>
<keyword evidence="3" id="KW-0804">Transcription</keyword>
<dbReference type="Gene3D" id="1.10.357.10">
    <property type="entry name" value="Tetracycline Repressor, domain 2"/>
    <property type="match status" value="1"/>
</dbReference>
<dbReference type="SUPFAM" id="SSF46689">
    <property type="entry name" value="Homeodomain-like"/>
    <property type="match status" value="1"/>
</dbReference>
<keyword evidence="1" id="KW-0805">Transcription regulation</keyword>
<accession>A0A2A4EQF5</accession>
<dbReference type="InterPro" id="IPR001647">
    <property type="entry name" value="HTH_TetR"/>
</dbReference>
<reference evidence="6 7" key="1">
    <citation type="submission" date="2017-01" db="EMBL/GenBank/DDBJ databases">
        <title>Whole-Genome Shotgun Sequencing of Two beta-Proteobacterial Species in Search of the Bulgecin Biosynthetic Cluster.</title>
        <authorList>
            <person name="Horsman M.E."/>
            <person name="Marous D.R."/>
            <person name="Li R."/>
            <person name="Oliver R.A."/>
            <person name="Byun B."/>
            <person name="Emrich S.J."/>
            <person name="Boggess B."/>
            <person name="Townsend C.A."/>
            <person name="Mobashery S."/>
        </authorList>
    </citation>
    <scope>NUCLEOTIDE SEQUENCE [LARGE SCALE GENOMIC DNA]</scope>
    <source>
        <strain evidence="6 7">ATCC 31363</strain>
    </source>
</reference>
<evidence type="ECO:0000256" key="3">
    <source>
        <dbReference type="ARBA" id="ARBA00023163"/>
    </source>
</evidence>
<organism evidence="6 7">
    <name type="scientific">Paraburkholderia acidicola</name>
    <dbReference type="NCBI Taxonomy" id="1912599"/>
    <lineage>
        <taxon>Bacteria</taxon>
        <taxon>Pseudomonadati</taxon>
        <taxon>Pseudomonadota</taxon>
        <taxon>Betaproteobacteria</taxon>
        <taxon>Burkholderiales</taxon>
        <taxon>Burkholderiaceae</taxon>
        <taxon>Paraburkholderia</taxon>
    </lineage>
</organism>
<gene>
    <name evidence="6" type="ORF">BWP39_23455</name>
</gene>
<feature type="domain" description="HTH tetR-type" evidence="5">
    <location>
        <begin position="49"/>
        <end position="109"/>
    </location>
</feature>
<feature type="DNA-binding region" description="H-T-H motif" evidence="4">
    <location>
        <begin position="72"/>
        <end position="91"/>
    </location>
</feature>
<dbReference type="GO" id="GO:0003700">
    <property type="term" value="F:DNA-binding transcription factor activity"/>
    <property type="evidence" value="ECO:0007669"/>
    <property type="project" value="TreeGrafter"/>
</dbReference>
<evidence type="ECO:0000256" key="4">
    <source>
        <dbReference type="PROSITE-ProRule" id="PRU00335"/>
    </source>
</evidence>
<sequence length="261" mass="27992">MLTSTTSKLDDGFRLVKIKLTASIYGWITSEPMSKHTSTGKARRPYHHGALREAMLEAAERILNREGIEGLTLRAAAREAGASHAAPKNHFENLTGLLSDLAIVGFQRFERRLLDAAAAVAASDAADTPDVPETRLPALGRAYVEFATQFPGLFMLMFRSERLDLERPGLREAMSGASSVLRAAVGVPQEPDAMLPTFGAARVVAAWALVHGFAMLKIDGRLNTIGHSLPEGIDAMALLDVILDAGGGQLTAPQPLVSQQK</sequence>
<evidence type="ECO:0000313" key="7">
    <source>
        <dbReference type="Proteomes" id="UP000218022"/>
    </source>
</evidence>
<dbReference type="InterPro" id="IPR009057">
    <property type="entry name" value="Homeodomain-like_sf"/>
</dbReference>
<dbReference type="Pfam" id="PF13305">
    <property type="entry name" value="TetR_C_33"/>
    <property type="match status" value="1"/>
</dbReference>
<protein>
    <recommendedName>
        <fullName evidence="5">HTH tetR-type domain-containing protein</fullName>
    </recommendedName>
</protein>
<dbReference type="PANTHER" id="PTHR30055:SF220">
    <property type="entry name" value="TETR-FAMILY REGULATORY PROTEIN"/>
    <property type="match status" value="1"/>
</dbReference>